<comment type="caution">
    <text evidence="6">The sequence shown here is derived from an EMBL/GenBank/DDBJ whole genome shotgun (WGS) entry which is preliminary data.</text>
</comment>
<dbReference type="InterPro" id="IPR037171">
    <property type="entry name" value="NagB/RpiA_transferase-like"/>
</dbReference>
<dbReference type="PANTHER" id="PTHR45860">
    <property type="entry name" value="TRANSLATION INITIATION FACTOR EIF-2B SUBUNIT ALPHA"/>
    <property type="match status" value="1"/>
</dbReference>
<evidence type="ECO:0000259" key="5">
    <source>
        <dbReference type="PROSITE" id="PS51532"/>
    </source>
</evidence>
<dbReference type="VEuPathDB" id="TriTrypDB:LdCL_120005000"/>
<evidence type="ECO:0000256" key="2">
    <source>
        <dbReference type="ARBA" id="ARBA00022540"/>
    </source>
</evidence>
<dbReference type="Gene3D" id="3.40.50.10470">
    <property type="entry name" value="Translation initiation factor eif-2b, domain 2"/>
    <property type="match status" value="1"/>
</dbReference>
<dbReference type="GO" id="GO:0005851">
    <property type="term" value="C:eukaryotic translation initiation factor 2B complex"/>
    <property type="evidence" value="ECO:0007669"/>
    <property type="project" value="TreeGrafter"/>
</dbReference>
<keyword evidence="2" id="KW-0396">Initiation factor</keyword>
<accession>A0A504X5B5</accession>
<dbReference type="PROSITE" id="PS51532">
    <property type="entry name" value="PITH"/>
    <property type="match status" value="1"/>
</dbReference>
<dbReference type="InterPro" id="IPR051501">
    <property type="entry name" value="eIF2B_alpha/beta/delta"/>
</dbReference>
<evidence type="ECO:0000313" key="7">
    <source>
        <dbReference type="Proteomes" id="UP000318821"/>
    </source>
</evidence>
<dbReference type="VEuPathDB" id="TriTrypDB:LDHU3_12.0030"/>
<dbReference type="Pfam" id="PF06201">
    <property type="entry name" value="PITH"/>
    <property type="match status" value="1"/>
</dbReference>
<dbReference type="AlphaFoldDB" id="A0A504X5B5"/>
<dbReference type="GO" id="GO:0003743">
    <property type="term" value="F:translation initiation factor activity"/>
    <property type="evidence" value="ECO:0007669"/>
    <property type="project" value="UniProtKB-KW"/>
</dbReference>
<dbReference type="GO" id="GO:0005085">
    <property type="term" value="F:guanyl-nucleotide exchange factor activity"/>
    <property type="evidence" value="ECO:0007669"/>
    <property type="project" value="TreeGrafter"/>
</dbReference>
<dbReference type="Proteomes" id="UP000318821">
    <property type="component" value="Unassembled WGS sequence"/>
</dbReference>
<evidence type="ECO:0000256" key="1">
    <source>
        <dbReference type="ARBA" id="ARBA00007251"/>
    </source>
</evidence>
<dbReference type="InterPro" id="IPR010400">
    <property type="entry name" value="PITH_dom"/>
</dbReference>
<dbReference type="InterPro" id="IPR008979">
    <property type="entry name" value="Galactose-bd-like_sf"/>
</dbReference>
<dbReference type="SUPFAM" id="SSF100950">
    <property type="entry name" value="NagB/RpiA/CoA transferase-like"/>
    <property type="match status" value="1"/>
</dbReference>
<dbReference type="InterPro" id="IPR042529">
    <property type="entry name" value="IF_2B-like_C"/>
</dbReference>
<dbReference type="VEuPathDB" id="TriTrypDB:LdBPK_120010.1"/>
<evidence type="ECO:0000256" key="4">
    <source>
        <dbReference type="RuleBase" id="RU003814"/>
    </source>
</evidence>
<gene>
    <name evidence="6" type="ORF">CGC20_24020</name>
</gene>
<name>A0A504X5B5_LEIDO</name>
<dbReference type="SUPFAM" id="SSF49785">
    <property type="entry name" value="Galactose-binding domain-like"/>
    <property type="match status" value="1"/>
</dbReference>
<dbReference type="PANTHER" id="PTHR45860:SF1">
    <property type="entry name" value="TRANSLATION INITIATION FACTOR EIF-2B SUBUNIT ALPHA"/>
    <property type="match status" value="1"/>
</dbReference>
<dbReference type="InterPro" id="IPR037047">
    <property type="entry name" value="PITH_dom_sf"/>
</dbReference>
<dbReference type="VEuPathDB" id="TriTrypDB:LDHU3_12.0040"/>
<dbReference type="VEuPathDB" id="TriTrypDB:LdCL_120005100"/>
<evidence type="ECO:0000256" key="3">
    <source>
        <dbReference type="ARBA" id="ARBA00022917"/>
    </source>
</evidence>
<dbReference type="FunFam" id="3.40.50.10470:FF:000023">
    <property type="entry name" value="Translation initiation factor EIF-2b alpha subunit"/>
    <property type="match status" value="1"/>
</dbReference>
<dbReference type="Gene3D" id="2.60.120.470">
    <property type="entry name" value="PITH domain"/>
    <property type="match status" value="1"/>
</dbReference>
<reference evidence="7" key="1">
    <citation type="submission" date="2019-02" db="EMBL/GenBank/DDBJ databases">
        <title>FDA dAtabase for Regulatory Grade micrObial Sequences (FDA-ARGOS): Supporting development and validation of Infectious Disease Dx tests.</title>
        <authorList>
            <person name="Duncan R."/>
            <person name="Fisher C."/>
            <person name="Tallon L."/>
            <person name="Sadzewicz L."/>
            <person name="Sengamalay N."/>
            <person name="Ott S."/>
            <person name="Godinez A."/>
            <person name="Nagaraj S."/>
            <person name="Vavikolanu K."/>
            <person name="Vyas G."/>
            <person name="Nadendla S."/>
            <person name="Aluvathingal J."/>
            <person name="Sichtig H."/>
        </authorList>
    </citation>
    <scope>NUCLEOTIDE SEQUENCE [LARGE SCALE GENOMIC DNA]</scope>
    <source>
        <strain evidence="7">FDAARGOS_360</strain>
    </source>
</reference>
<dbReference type="Pfam" id="PF01008">
    <property type="entry name" value="IF-2B"/>
    <property type="match status" value="1"/>
</dbReference>
<proteinExistence type="inferred from homology"/>
<keyword evidence="3" id="KW-0648">Protein biosynthesis</keyword>
<comment type="similarity">
    <text evidence="1 4">Belongs to the eIF-2B alpha/beta/delta subunits family.</text>
</comment>
<evidence type="ECO:0000313" key="6">
    <source>
        <dbReference type="EMBL" id="TPP44281.1"/>
    </source>
</evidence>
<protein>
    <submittedName>
        <fullName evidence="6">PITH domain family protein</fullName>
    </submittedName>
</protein>
<feature type="domain" description="PITH" evidence="5">
    <location>
        <begin position="269"/>
        <end position="448"/>
    </location>
</feature>
<sequence>MDVPSEDYDVSIMIQAIHEVQDVLTSRQFATFSEVDTEIGKTLKRYEAFGDGFERFHVNLTKDALHQKDQINDILPFIRNTSSILVHGSGNLLALTIACSIQEHEGVRFYICEGRPARKGYPHGSGEQLLEKVLATPEGMRLKDKLHNYCRIVPDSGVSSVMNNVDFVIMGAYCVTEHGGLVHSTGSLQIAIVAAFRNVPCYVLCETFKFAHIFPLSTDDLKQPEDGAGEVVPLVEFVPPSMITLIFSEQGIMPPSAVADEIHVGDQLASEGVFGLGVPINDAVDLSAIQLWNSRNTPAEAGRLFDVSKSANQDPISSDDDQELLISAPLSSVCRIKGVSFVAPANETAPSRVKIFVNLVNVAGFSSVQRLVPQEQLQLAGGGSEERIVYRVSAANFNGAETKVLRIELFGENTGKTTQQQVATNIVYEGRGNPADHQSSEEKKLLFEVR</sequence>
<dbReference type="InterPro" id="IPR000649">
    <property type="entry name" value="IF-2B-related"/>
</dbReference>
<dbReference type="EMBL" id="RHLD01000031">
    <property type="protein sequence ID" value="TPP44281.1"/>
    <property type="molecule type" value="Genomic_DNA"/>
</dbReference>
<organism evidence="6 7">
    <name type="scientific">Leishmania donovani</name>
    <dbReference type="NCBI Taxonomy" id="5661"/>
    <lineage>
        <taxon>Eukaryota</taxon>
        <taxon>Discoba</taxon>
        <taxon>Euglenozoa</taxon>
        <taxon>Kinetoplastea</taxon>
        <taxon>Metakinetoplastina</taxon>
        <taxon>Trypanosomatida</taxon>
        <taxon>Trypanosomatidae</taxon>
        <taxon>Leishmaniinae</taxon>
        <taxon>Leishmania</taxon>
    </lineage>
</organism>